<feature type="transmembrane region" description="Helical" evidence="2">
    <location>
        <begin position="671"/>
        <end position="693"/>
    </location>
</feature>
<organism evidence="4 5">
    <name type="scientific">Microbacterium paludicola</name>
    <dbReference type="NCBI Taxonomy" id="300019"/>
    <lineage>
        <taxon>Bacteria</taxon>
        <taxon>Bacillati</taxon>
        <taxon>Actinomycetota</taxon>
        <taxon>Actinomycetes</taxon>
        <taxon>Micrococcales</taxon>
        <taxon>Microbacteriaceae</taxon>
        <taxon>Microbacterium</taxon>
    </lineage>
</organism>
<dbReference type="InterPro" id="IPR046112">
    <property type="entry name" value="DUF6049"/>
</dbReference>
<gene>
    <name evidence="4" type="ORF">E4U02_09510</name>
</gene>
<accession>A0A4Y9FWL5</accession>
<evidence type="ECO:0000256" key="2">
    <source>
        <dbReference type="SAM" id="Phobius"/>
    </source>
</evidence>
<comment type="caution">
    <text evidence="4">The sequence shown here is derived from an EMBL/GenBank/DDBJ whole genome shotgun (WGS) entry which is preliminary data.</text>
</comment>
<evidence type="ECO:0000313" key="4">
    <source>
        <dbReference type="EMBL" id="TFU32632.1"/>
    </source>
</evidence>
<feature type="signal peptide" evidence="3">
    <location>
        <begin position="1"/>
        <end position="40"/>
    </location>
</feature>
<feature type="compositionally biased region" description="Pro residues" evidence="1">
    <location>
        <begin position="288"/>
        <end position="301"/>
    </location>
</feature>
<keyword evidence="5" id="KW-1185">Reference proteome</keyword>
<keyword evidence="2" id="KW-0812">Transmembrane</keyword>
<feature type="region of interest" description="Disordered" evidence="1">
    <location>
        <begin position="281"/>
        <end position="319"/>
    </location>
</feature>
<evidence type="ECO:0008006" key="6">
    <source>
        <dbReference type="Google" id="ProtNLM"/>
    </source>
</evidence>
<feature type="region of interest" description="Disordered" evidence="1">
    <location>
        <begin position="696"/>
        <end position="745"/>
    </location>
</feature>
<keyword evidence="3" id="KW-0732">Signal</keyword>
<keyword evidence="2" id="KW-0472">Membrane</keyword>
<sequence length="745" mass="76611">MTTDLPRGRAARSRRRLHAPLPAAAFAVLLGLSYATPVHAAVAEEEPPQLTVAAASRGVLQTGSSLTATLTITNPADEPLEGSSARLQLGRTPLADRDALHDWLEGPDPEVELTPVGSGPADDIAPGETDTVGITVAADHTALAGLQPGVYPLRAQYGEASADTVVVVPQAAAQPVGLVMPITAPVADRGLLDADRLAQLTGTDGVLTAQLDAAAGSEAILAIDPAIPAAIRALGETAPVSAVQWLDRLMLAPNDRFALQFGDADVAAQLQAGLTAPLQPLSLEGYLPPEPAEPDPTPTPTESPASTGDEDQDGLDLDELLDIGDDPGSVYWPVPGHATAAVIDGLHAADPEAVTLTPSTATAQGAELAGVAAAGVTAGGGAALVYDGSASAALDEVAKARDEGERATAAAAAAAELWFAGRDVGGAPVLVALDRATPALAAAADETTGEAPVDLEAQLDEALDVVTLSSAVEAQSLSDLLDAQRRRIAPAENAPSDVRTTFVKEIGDSEQRVAHTATVLETPDVLTGLVRAEALQALGVGWEQRADEWQDALGAFRQRTRERANAVGIQDPTPVNLVSAGADLPVWVRNDLPYPVTVTLHADPQDLRLDVADEKTVTIQPSSSTTVQMPVEARVGSGNVDIELTLLSPTGEVIGPRQTVEVAVRADWERIGIGILVVLVVGLIGTGIVRTILRRRRTTAAAARETDPDDAPEAQDAGDAPDADAPDGADAAVTDPQKTETHPDA</sequence>
<dbReference type="Proteomes" id="UP000298358">
    <property type="component" value="Unassembled WGS sequence"/>
</dbReference>
<dbReference type="RefSeq" id="WP_135114605.1">
    <property type="nucleotide sequence ID" value="NZ_JADGLL010000021.1"/>
</dbReference>
<keyword evidence="2" id="KW-1133">Transmembrane helix</keyword>
<dbReference type="AlphaFoldDB" id="A0A4Y9FWL5"/>
<evidence type="ECO:0000313" key="5">
    <source>
        <dbReference type="Proteomes" id="UP000298358"/>
    </source>
</evidence>
<feature type="chain" id="PRO_5021248698" description="2-oxoglutarate dehydrogenase" evidence="3">
    <location>
        <begin position="41"/>
        <end position="745"/>
    </location>
</feature>
<protein>
    <recommendedName>
        <fullName evidence="6">2-oxoglutarate dehydrogenase</fullName>
    </recommendedName>
</protein>
<evidence type="ECO:0000256" key="3">
    <source>
        <dbReference type="SAM" id="SignalP"/>
    </source>
</evidence>
<dbReference type="EMBL" id="SPQB01000021">
    <property type="protein sequence ID" value="TFU32632.1"/>
    <property type="molecule type" value="Genomic_DNA"/>
</dbReference>
<reference evidence="4 5" key="1">
    <citation type="submission" date="2019-03" db="EMBL/GenBank/DDBJ databases">
        <title>Diversity of the mouse oral microbiome.</title>
        <authorList>
            <person name="Joseph S."/>
            <person name="Aduse-Opoku J."/>
            <person name="Curtis M."/>
            <person name="Wade W."/>
            <person name="Hashim A."/>
        </authorList>
    </citation>
    <scope>NUCLEOTIDE SEQUENCE [LARGE SCALE GENOMIC DNA]</scope>
    <source>
        <strain evidence="4 5">P1012</strain>
    </source>
</reference>
<name>A0A4Y9FWL5_9MICO</name>
<evidence type="ECO:0000256" key="1">
    <source>
        <dbReference type="SAM" id="MobiDB-lite"/>
    </source>
</evidence>
<dbReference type="OrthoDB" id="4985746at2"/>
<feature type="compositionally biased region" description="Acidic residues" evidence="1">
    <location>
        <begin position="308"/>
        <end position="319"/>
    </location>
</feature>
<proteinExistence type="predicted"/>
<dbReference type="Pfam" id="PF19516">
    <property type="entry name" value="DUF6049"/>
    <property type="match status" value="1"/>
</dbReference>